<evidence type="ECO:0000313" key="11">
    <source>
        <dbReference type="Proteomes" id="UP000503339"/>
    </source>
</evidence>
<organism evidence="10 11">
    <name type="scientific">Mesorhizobium erdmanii</name>
    <dbReference type="NCBI Taxonomy" id="1777866"/>
    <lineage>
        <taxon>Bacteria</taxon>
        <taxon>Pseudomonadati</taxon>
        <taxon>Pseudomonadota</taxon>
        <taxon>Alphaproteobacteria</taxon>
        <taxon>Hyphomicrobiales</taxon>
        <taxon>Phyllobacteriaceae</taxon>
        <taxon>Mesorhizobium</taxon>
    </lineage>
</organism>
<dbReference type="Proteomes" id="UP000503339">
    <property type="component" value="Chromosome"/>
</dbReference>
<keyword evidence="4 7" id="KW-0133">Cell shape</keyword>
<dbReference type="InterPro" id="IPR005490">
    <property type="entry name" value="LD_TPept_cat_dom"/>
</dbReference>
<sequence>MLVLLFALWRPAAGIAAELGILVDLSDQTMTVSLDGRPTYSWLVSTARRGYRTPVGRFHPGWLARVWYSSKYENAPMPHSIFFYGGYAIHGTTEIKRLGRPVSHGCIRLHPNNARILFDLVQAYGLKSTSIVIRR</sequence>
<evidence type="ECO:0000256" key="2">
    <source>
        <dbReference type="ARBA" id="ARBA00005992"/>
    </source>
</evidence>
<feature type="active site" description="Nucleophile" evidence="7">
    <location>
        <position position="106"/>
    </location>
</feature>
<dbReference type="InterPro" id="IPR038063">
    <property type="entry name" value="Transpep_catalytic_dom"/>
</dbReference>
<comment type="similarity">
    <text evidence="2">Belongs to the YkuD family.</text>
</comment>
<keyword evidence="5 7" id="KW-0573">Peptidoglycan synthesis</keyword>
<feature type="active site" description="Proton donor/acceptor" evidence="7">
    <location>
        <position position="90"/>
    </location>
</feature>
<comment type="pathway">
    <text evidence="1 7">Cell wall biogenesis; peptidoglycan biosynthesis.</text>
</comment>
<dbReference type="PANTHER" id="PTHR30582">
    <property type="entry name" value="L,D-TRANSPEPTIDASE"/>
    <property type="match status" value="1"/>
</dbReference>
<feature type="domain" description="L,D-TPase catalytic" evidence="9">
    <location>
        <begin position="19"/>
        <end position="134"/>
    </location>
</feature>
<dbReference type="InterPro" id="IPR050979">
    <property type="entry name" value="LD-transpeptidase"/>
</dbReference>
<keyword evidence="6 7" id="KW-0961">Cell wall biogenesis/degradation</keyword>
<dbReference type="KEGG" id="merd:EB233_11115"/>
<dbReference type="PROSITE" id="PS52029">
    <property type="entry name" value="LD_TPASE"/>
    <property type="match status" value="1"/>
</dbReference>
<evidence type="ECO:0000256" key="8">
    <source>
        <dbReference type="SAM" id="SignalP"/>
    </source>
</evidence>
<evidence type="ECO:0000256" key="3">
    <source>
        <dbReference type="ARBA" id="ARBA00022679"/>
    </source>
</evidence>
<gene>
    <name evidence="10" type="ORF">EB233_11115</name>
</gene>
<dbReference type="Gene3D" id="2.40.440.10">
    <property type="entry name" value="L,D-transpeptidase catalytic domain-like"/>
    <property type="match status" value="1"/>
</dbReference>
<evidence type="ECO:0000256" key="6">
    <source>
        <dbReference type="ARBA" id="ARBA00023316"/>
    </source>
</evidence>
<evidence type="ECO:0000256" key="4">
    <source>
        <dbReference type="ARBA" id="ARBA00022960"/>
    </source>
</evidence>
<dbReference type="EMBL" id="CP033361">
    <property type="protein sequence ID" value="QKC76020.1"/>
    <property type="molecule type" value="Genomic_DNA"/>
</dbReference>
<evidence type="ECO:0000256" key="7">
    <source>
        <dbReference type="PROSITE-ProRule" id="PRU01373"/>
    </source>
</evidence>
<accession>A0A6M7UIQ9</accession>
<dbReference type="GO" id="GO:0018104">
    <property type="term" value="P:peptidoglycan-protein cross-linking"/>
    <property type="evidence" value="ECO:0007669"/>
    <property type="project" value="TreeGrafter"/>
</dbReference>
<evidence type="ECO:0000256" key="1">
    <source>
        <dbReference type="ARBA" id="ARBA00004752"/>
    </source>
</evidence>
<dbReference type="CDD" id="cd16913">
    <property type="entry name" value="YkuD_like"/>
    <property type="match status" value="1"/>
</dbReference>
<keyword evidence="3" id="KW-0808">Transferase</keyword>
<dbReference type="SUPFAM" id="SSF141523">
    <property type="entry name" value="L,D-transpeptidase catalytic domain-like"/>
    <property type="match status" value="1"/>
</dbReference>
<dbReference type="AlphaFoldDB" id="A0A6M7UIQ9"/>
<reference evidence="10 11" key="1">
    <citation type="submission" date="2018-10" db="EMBL/GenBank/DDBJ databases">
        <authorList>
            <person name="Perry B.J."/>
            <person name="Sullivan J.T."/>
            <person name="Murphy R.J.T."/>
            <person name="Ramsay J.P."/>
            <person name="Ronson C.W."/>
        </authorList>
    </citation>
    <scope>NUCLEOTIDE SEQUENCE [LARGE SCALE GENOMIC DNA]</scope>
    <source>
        <strain evidence="10 11">NZP2014</strain>
    </source>
</reference>
<dbReference type="GO" id="GO:0071972">
    <property type="term" value="F:peptidoglycan L,D-transpeptidase activity"/>
    <property type="evidence" value="ECO:0007669"/>
    <property type="project" value="TreeGrafter"/>
</dbReference>
<dbReference type="GO" id="GO:0071555">
    <property type="term" value="P:cell wall organization"/>
    <property type="evidence" value="ECO:0007669"/>
    <property type="project" value="UniProtKB-UniRule"/>
</dbReference>
<evidence type="ECO:0000256" key="5">
    <source>
        <dbReference type="ARBA" id="ARBA00022984"/>
    </source>
</evidence>
<dbReference type="GO" id="GO:0005576">
    <property type="term" value="C:extracellular region"/>
    <property type="evidence" value="ECO:0007669"/>
    <property type="project" value="TreeGrafter"/>
</dbReference>
<feature type="signal peptide" evidence="8">
    <location>
        <begin position="1"/>
        <end position="16"/>
    </location>
</feature>
<dbReference type="GO" id="GO:0008360">
    <property type="term" value="P:regulation of cell shape"/>
    <property type="evidence" value="ECO:0007669"/>
    <property type="project" value="UniProtKB-UniRule"/>
</dbReference>
<feature type="chain" id="PRO_5026932244" evidence="8">
    <location>
        <begin position="17"/>
        <end position="135"/>
    </location>
</feature>
<evidence type="ECO:0000259" key="9">
    <source>
        <dbReference type="PROSITE" id="PS52029"/>
    </source>
</evidence>
<keyword evidence="11" id="KW-1185">Reference proteome</keyword>
<name>A0A6M7UIQ9_9HYPH</name>
<protein>
    <submittedName>
        <fullName evidence="10">L,D-transpeptidase</fullName>
    </submittedName>
</protein>
<dbReference type="GO" id="GO:0016740">
    <property type="term" value="F:transferase activity"/>
    <property type="evidence" value="ECO:0007669"/>
    <property type="project" value="UniProtKB-KW"/>
</dbReference>
<keyword evidence="8" id="KW-0732">Signal</keyword>
<evidence type="ECO:0000313" key="10">
    <source>
        <dbReference type="EMBL" id="QKC76020.1"/>
    </source>
</evidence>
<dbReference type="UniPathway" id="UPA00219"/>
<dbReference type="PANTHER" id="PTHR30582:SF2">
    <property type="entry name" value="L,D-TRANSPEPTIDASE YCIB-RELATED"/>
    <property type="match status" value="1"/>
</dbReference>
<dbReference type="Pfam" id="PF03734">
    <property type="entry name" value="YkuD"/>
    <property type="match status" value="1"/>
</dbReference>
<proteinExistence type="inferred from homology"/>